<reference evidence="1 2" key="1">
    <citation type="submission" date="2018-10" db="EMBL/GenBank/DDBJ databases">
        <title>The complete genome of Acinetobacter wuhouensis strain WCHAW010062.</title>
        <authorList>
            <person name="Hu Y."/>
            <person name="Long H."/>
            <person name="Feng Y."/>
            <person name="Zong Z."/>
        </authorList>
    </citation>
    <scope>NUCLEOTIDE SEQUENCE [LARGE SCALE GENOMIC DNA]</scope>
    <source>
        <strain evidence="1 2">WCHAW010062</strain>
    </source>
</reference>
<dbReference type="InterPro" id="IPR007215">
    <property type="entry name" value="Sulphur_relay_TusB/DsrH"/>
</dbReference>
<name>A0A3G2T2I6_9GAMM</name>
<dbReference type="RefSeq" id="WP_087553459.1">
    <property type="nucleotide sequence ID" value="NZ_CP033133.1"/>
</dbReference>
<dbReference type="Pfam" id="PF04077">
    <property type="entry name" value="DsrH"/>
    <property type="match status" value="1"/>
</dbReference>
<evidence type="ECO:0000313" key="1">
    <source>
        <dbReference type="EMBL" id="AYO54470.1"/>
    </source>
</evidence>
<proteinExistence type="predicted"/>
<dbReference type="SUPFAM" id="SSF75169">
    <property type="entry name" value="DsrEFH-like"/>
    <property type="match status" value="1"/>
</dbReference>
<accession>A0A3G2T2I6</accession>
<organism evidence="1 2">
    <name type="scientific">Acinetobacter wuhouensis</name>
    <dbReference type="NCBI Taxonomy" id="1879050"/>
    <lineage>
        <taxon>Bacteria</taxon>
        <taxon>Pseudomonadati</taxon>
        <taxon>Pseudomonadota</taxon>
        <taxon>Gammaproteobacteria</taxon>
        <taxon>Moraxellales</taxon>
        <taxon>Moraxellaceae</taxon>
        <taxon>Acinetobacter</taxon>
    </lineage>
</organism>
<dbReference type="Proteomes" id="UP000279962">
    <property type="component" value="Chromosome"/>
</dbReference>
<protein>
    <recommendedName>
        <fullName evidence="3">Sulfurtransferase complex subunit TusB</fullName>
    </recommendedName>
</protein>
<dbReference type="InterPro" id="IPR027396">
    <property type="entry name" value="DsrEFH-like"/>
</dbReference>
<dbReference type="EMBL" id="CP033133">
    <property type="protein sequence ID" value="AYO54470.1"/>
    <property type="molecule type" value="Genomic_DNA"/>
</dbReference>
<evidence type="ECO:0008006" key="3">
    <source>
        <dbReference type="Google" id="ProtNLM"/>
    </source>
</evidence>
<dbReference type="AlphaFoldDB" id="A0A3G2T2I6"/>
<sequence length="94" mass="10800">MTTQTLFLIQSDYAHTDQVLIQLEQIYSINDHIVLTGDAVLFAHDVRLQSKQNLYVLENDAEILSESLPSQIKLISYDHFADLVLDFTRCMSLK</sequence>
<dbReference type="GO" id="GO:0002143">
    <property type="term" value="P:tRNA wobble position uridine thiolation"/>
    <property type="evidence" value="ECO:0007669"/>
    <property type="project" value="InterPro"/>
</dbReference>
<evidence type="ECO:0000313" key="2">
    <source>
        <dbReference type="Proteomes" id="UP000279962"/>
    </source>
</evidence>
<gene>
    <name evidence="1" type="ORF">CDG68_12830</name>
</gene>
<dbReference type="Gene3D" id="3.40.1260.10">
    <property type="entry name" value="DsrEFH-like"/>
    <property type="match status" value="1"/>
</dbReference>
<dbReference type="GO" id="GO:0005737">
    <property type="term" value="C:cytoplasm"/>
    <property type="evidence" value="ECO:0007669"/>
    <property type="project" value="InterPro"/>
</dbReference>